<proteinExistence type="inferred from homology"/>
<dbReference type="Pfam" id="PF22692">
    <property type="entry name" value="LlgE_F_G_D1"/>
    <property type="match status" value="1"/>
</dbReference>
<dbReference type="InterPro" id="IPR001444">
    <property type="entry name" value="Flag_bb_rod_N"/>
</dbReference>
<dbReference type="RefSeq" id="WP_068606390.1">
    <property type="nucleotide sequence ID" value="NZ_CP011388.1"/>
</dbReference>
<dbReference type="AlphaFoldDB" id="A0A172TIF7"/>
<evidence type="ECO:0000259" key="3">
    <source>
        <dbReference type="Pfam" id="PF06429"/>
    </source>
</evidence>
<keyword evidence="5" id="KW-0969">Cilium</keyword>
<dbReference type="PANTHER" id="PTHR30435:SF19">
    <property type="entry name" value="FLAGELLAR BASAL-BODY ROD PROTEIN FLGG"/>
    <property type="match status" value="1"/>
</dbReference>
<dbReference type="KEGG" id="pswu:SY83_10835"/>
<evidence type="ECO:0000313" key="6">
    <source>
        <dbReference type="Proteomes" id="UP000076927"/>
    </source>
</evidence>
<sequence length="286" mass="31084">MLRGLYTAAAGMIAQQRRHDTVTNNIANVNTPGFKQDQAVNRSFPEMLIALTGGDANPASPKIGRLNSGVLAEEPVTLHLQGDLQETRNAGDFALVSNIQVDGMNFDAGGKFVSPDGQVSYQPQAYFTVQNADGELRYTRNGKFVVGNGGELLTTDGSRVLGANGQPIQLDRPLTDYRVMENGQFADARTGDAFAQQLLISRVENPYDLVREGDGNFRLTGDAQAAALAQGDQVQLRQGFVERSNVDAATAMVDLMTAQRAYEANQKMIQYYDRSMEKAVTEIGRV</sequence>
<evidence type="ECO:0000313" key="5">
    <source>
        <dbReference type="EMBL" id="ANE46684.1"/>
    </source>
</evidence>
<dbReference type="Proteomes" id="UP000076927">
    <property type="component" value="Chromosome"/>
</dbReference>
<dbReference type="InterPro" id="IPR053967">
    <property type="entry name" value="LlgE_F_G-like_D1"/>
</dbReference>
<dbReference type="Pfam" id="PF00460">
    <property type="entry name" value="Flg_bb_rod"/>
    <property type="match status" value="1"/>
</dbReference>
<organism evidence="5 6">
    <name type="scientific">Paenibacillus swuensis</name>
    <dbReference type="NCBI Taxonomy" id="1178515"/>
    <lineage>
        <taxon>Bacteria</taxon>
        <taxon>Bacillati</taxon>
        <taxon>Bacillota</taxon>
        <taxon>Bacilli</taxon>
        <taxon>Bacillales</taxon>
        <taxon>Paenibacillaceae</taxon>
        <taxon>Paenibacillus</taxon>
    </lineage>
</organism>
<feature type="domain" description="Flagellar hook protein FlgE/F/G-like D1" evidence="4">
    <location>
        <begin position="125"/>
        <end position="184"/>
    </location>
</feature>
<protein>
    <submittedName>
        <fullName evidence="5">Flagellar basal body rod protein</fullName>
    </submittedName>
</protein>
<dbReference type="STRING" id="1178515.SY83_10835"/>
<keyword evidence="6" id="KW-1185">Reference proteome</keyword>
<dbReference type="PROSITE" id="PS00588">
    <property type="entry name" value="FLAGELLA_BB_ROD"/>
    <property type="match status" value="1"/>
</dbReference>
<evidence type="ECO:0000259" key="4">
    <source>
        <dbReference type="Pfam" id="PF22692"/>
    </source>
</evidence>
<dbReference type="InterPro" id="IPR037925">
    <property type="entry name" value="FlgE/F/G-like"/>
</dbReference>
<dbReference type="InterPro" id="IPR019776">
    <property type="entry name" value="Flagellar_basal_body_rod_CS"/>
</dbReference>
<dbReference type="InterPro" id="IPR010930">
    <property type="entry name" value="Flg_bb/hook_C_dom"/>
</dbReference>
<feature type="domain" description="Flagellar basal-body/hook protein C-terminal" evidence="3">
    <location>
        <begin position="237"/>
        <end position="280"/>
    </location>
</feature>
<gene>
    <name evidence="5" type="ORF">SY83_10835</name>
</gene>
<evidence type="ECO:0000256" key="1">
    <source>
        <dbReference type="ARBA" id="ARBA00009677"/>
    </source>
</evidence>
<dbReference type="SUPFAM" id="SSF117143">
    <property type="entry name" value="Flagellar hook protein flgE"/>
    <property type="match status" value="1"/>
</dbReference>
<dbReference type="EMBL" id="CP011388">
    <property type="protein sequence ID" value="ANE46684.1"/>
    <property type="molecule type" value="Genomic_DNA"/>
</dbReference>
<accession>A0A172TIF7</accession>
<comment type="similarity">
    <text evidence="1">Belongs to the flagella basal body rod proteins family.</text>
</comment>
<evidence type="ECO:0000259" key="2">
    <source>
        <dbReference type="Pfam" id="PF00460"/>
    </source>
</evidence>
<dbReference type="OrthoDB" id="9800375at2"/>
<keyword evidence="5" id="KW-0966">Cell projection</keyword>
<name>A0A172TIF7_9BACL</name>
<feature type="domain" description="Flagellar basal body rod protein N-terminal" evidence="2">
    <location>
        <begin position="5"/>
        <end position="35"/>
    </location>
</feature>
<keyword evidence="5" id="KW-0282">Flagellum</keyword>
<dbReference type="Pfam" id="PF06429">
    <property type="entry name" value="Flg_bbr_C"/>
    <property type="match status" value="1"/>
</dbReference>
<reference evidence="5 6" key="1">
    <citation type="submission" date="2015-01" db="EMBL/GenBank/DDBJ databases">
        <title>Paenibacillus swuensis/DY6/whole genome sequencing.</title>
        <authorList>
            <person name="Kim M.K."/>
            <person name="Srinivasan S."/>
            <person name="Lee J.-J."/>
        </authorList>
    </citation>
    <scope>NUCLEOTIDE SEQUENCE [LARGE SCALE GENOMIC DNA]</scope>
    <source>
        <strain evidence="5 6">DY6</strain>
    </source>
</reference>
<dbReference type="PATRIC" id="fig|1178515.4.peg.2175"/>
<dbReference type="GO" id="GO:0009288">
    <property type="term" value="C:bacterial-type flagellum"/>
    <property type="evidence" value="ECO:0007669"/>
    <property type="project" value="TreeGrafter"/>
</dbReference>
<dbReference type="GO" id="GO:0071978">
    <property type="term" value="P:bacterial-type flagellum-dependent swarming motility"/>
    <property type="evidence" value="ECO:0007669"/>
    <property type="project" value="TreeGrafter"/>
</dbReference>
<dbReference type="PANTHER" id="PTHR30435">
    <property type="entry name" value="FLAGELLAR PROTEIN"/>
    <property type="match status" value="1"/>
</dbReference>